<comment type="catalytic activity">
    <reaction evidence="1">
        <text>[(1-&gt;4)-alpha-D-glucosyl](n) + ADP-alpha-D-glucose = [(1-&gt;4)-alpha-D-glucosyl](n+1) + ADP + H(+)</text>
        <dbReference type="Rhea" id="RHEA:18189"/>
        <dbReference type="Rhea" id="RHEA-COMP:9584"/>
        <dbReference type="Rhea" id="RHEA-COMP:9587"/>
        <dbReference type="ChEBI" id="CHEBI:15378"/>
        <dbReference type="ChEBI" id="CHEBI:15444"/>
        <dbReference type="ChEBI" id="CHEBI:57498"/>
        <dbReference type="ChEBI" id="CHEBI:456216"/>
        <dbReference type="EC" id="2.4.1.21"/>
    </reaction>
</comment>
<dbReference type="PANTHER" id="PTHR45825">
    <property type="entry name" value="GRANULE-BOUND STARCH SYNTHASE 1, CHLOROPLASTIC/AMYLOPLASTIC"/>
    <property type="match status" value="1"/>
</dbReference>
<evidence type="ECO:0000256" key="5">
    <source>
        <dbReference type="SAM" id="MobiDB-lite"/>
    </source>
</evidence>
<dbReference type="EC" id="2.4.1.21" evidence="2"/>
<feature type="domain" description="Starch synthase catalytic" evidence="6">
    <location>
        <begin position="36"/>
        <end position="153"/>
    </location>
</feature>
<evidence type="ECO:0000256" key="3">
    <source>
        <dbReference type="ARBA" id="ARBA00022676"/>
    </source>
</evidence>
<reference evidence="7 8" key="1">
    <citation type="submission" date="2023-10" db="EMBL/GenBank/DDBJ databases">
        <title>Pseudomonas otitidis isolated from a paediatric patient with cystic fibrosis in Chile.</title>
        <authorList>
            <person name="Amsteins-Romero L."/>
            <person name="Opazo-Capurro A."/>
            <person name="Matus-Kohler M."/>
            <person name="Gonzalez-Rocha G."/>
        </authorList>
    </citation>
    <scope>NUCLEOTIDE SEQUENCE [LARGE SCALE GENOMIC DNA]</scope>
    <source>
        <strain evidence="7 8">P-714</strain>
    </source>
</reference>
<dbReference type="SUPFAM" id="SSF53756">
    <property type="entry name" value="UDP-Glycosyltransferase/glycogen phosphorylase"/>
    <property type="match status" value="1"/>
</dbReference>
<keyword evidence="8" id="KW-1185">Reference proteome</keyword>
<protein>
    <recommendedName>
        <fullName evidence="2">starch synthase</fullName>
        <ecNumber evidence="2">2.4.1.21</ecNumber>
    </recommendedName>
</protein>
<feature type="non-terminal residue" evidence="7">
    <location>
        <position position="185"/>
    </location>
</feature>
<feature type="region of interest" description="Disordered" evidence="5">
    <location>
        <begin position="165"/>
        <end position="185"/>
    </location>
</feature>
<dbReference type="Pfam" id="PF08323">
    <property type="entry name" value="Glyco_transf_5"/>
    <property type="match status" value="1"/>
</dbReference>
<evidence type="ECO:0000259" key="6">
    <source>
        <dbReference type="Pfam" id="PF08323"/>
    </source>
</evidence>
<evidence type="ECO:0000313" key="8">
    <source>
        <dbReference type="Proteomes" id="UP001273935"/>
    </source>
</evidence>
<gene>
    <name evidence="7" type="ORF">R0G64_06020</name>
</gene>
<organism evidence="7 8">
    <name type="scientific">Metapseudomonas otitidis</name>
    <dbReference type="NCBI Taxonomy" id="319939"/>
    <lineage>
        <taxon>Bacteria</taxon>
        <taxon>Pseudomonadati</taxon>
        <taxon>Pseudomonadota</taxon>
        <taxon>Gammaproteobacteria</taxon>
        <taxon>Pseudomonadales</taxon>
        <taxon>Pseudomonadaceae</taxon>
        <taxon>Metapseudomonas</taxon>
    </lineage>
</organism>
<dbReference type="Proteomes" id="UP001273935">
    <property type="component" value="Unassembled WGS sequence"/>
</dbReference>
<keyword evidence="4" id="KW-0808">Transferase</keyword>
<evidence type="ECO:0000256" key="1">
    <source>
        <dbReference type="ARBA" id="ARBA00001478"/>
    </source>
</evidence>
<name>A0ABU3XM08_9GAMM</name>
<evidence type="ECO:0000313" key="7">
    <source>
        <dbReference type="EMBL" id="MDV3438988.1"/>
    </source>
</evidence>
<keyword evidence="3" id="KW-0328">Glycosyltransferase</keyword>
<dbReference type="Gene3D" id="3.40.50.2000">
    <property type="entry name" value="Glycogen Phosphorylase B"/>
    <property type="match status" value="1"/>
</dbReference>
<dbReference type="InterPro" id="IPR013534">
    <property type="entry name" value="Starch_synth_cat_dom"/>
</dbReference>
<sequence>MGNAVVSLQLEGLGSTLASRPQLHVESLGTNSQKKRILFVTSEFADLVKVGGLGDVSAALPRALASRHDIRVLIPGYRSVLHSGHPIRVIGRLPGHAALPPCRVGRMDLPDGLIVYVLICPELYEREGTPYGDAHGRDWADNHIRFARLGLAAGIRRLALAGGLPAEQRGDHPQHRPAGGLPVHA</sequence>
<dbReference type="EMBL" id="JAWJUL010000016">
    <property type="protein sequence ID" value="MDV3438988.1"/>
    <property type="molecule type" value="Genomic_DNA"/>
</dbReference>
<dbReference type="RefSeq" id="WP_317233583.1">
    <property type="nucleotide sequence ID" value="NZ_JAWJUL010000016.1"/>
</dbReference>
<comment type="caution">
    <text evidence="7">The sequence shown here is derived from an EMBL/GenBank/DDBJ whole genome shotgun (WGS) entry which is preliminary data.</text>
</comment>
<evidence type="ECO:0000256" key="2">
    <source>
        <dbReference type="ARBA" id="ARBA00012588"/>
    </source>
</evidence>
<accession>A0ABU3XM08</accession>
<evidence type="ECO:0000256" key="4">
    <source>
        <dbReference type="ARBA" id="ARBA00022679"/>
    </source>
</evidence>
<dbReference type="PANTHER" id="PTHR45825:SF8">
    <property type="entry name" value="GLYCOGEN SYNTHASE"/>
    <property type="match status" value="1"/>
</dbReference>
<proteinExistence type="predicted"/>